<dbReference type="GO" id="GO:1990904">
    <property type="term" value="C:ribonucleoprotein complex"/>
    <property type="evidence" value="ECO:0007669"/>
    <property type="project" value="UniProtKB-KW"/>
</dbReference>
<dbReference type="Gene3D" id="3.30.70.1730">
    <property type="match status" value="1"/>
</dbReference>
<dbReference type="NCBIfam" id="NF000955">
    <property type="entry name" value="PRK00099.1-1"/>
    <property type="match status" value="1"/>
</dbReference>
<dbReference type="InterPro" id="IPR047865">
    <property type="entry name" value="Ribosomal_uL10_bac_type"/>
</dbReference>
<evidence type="ECO:0000313" key="6">
    <source>
        <dbReference type="EMBL" id="KKQ01763.1"/>
    </source>
</evidence>
<evidence type="ECO:0000256" key="5">
    <source>
        <dbReference type="ARBA" id="ARBA00035502"/>
    </source>
</evidence>
<sequence length="178" mass="20372">MANQIKKIQIDQLLNILQGSENFLLIKFGKTSHQTLENLRNELKKNGSKLSVLKNTLFEKAINKLSITNNALNNFKKHLVPLNESNALLTFKTDWNKALKSLHAFMQKEKSLTYRSAILDNQVYKDKEIEKIAQLPGKDELIAKVIGCIKNPVGKLVYSMKFNTNKLVYILKQKSNKN</sequence>
<dbReference type="Gene3D" id="6.10.250.290">
    <property type="match status" value="1"/>
</dbReference>
<accession>A0A0G0E4G3</accession>
<dbReference type="EMBL" id="LBRS01000004">
    <property type="protein sequence ID" value="KKQ01763.1"/>
    <property type="molecule type" value="Genomic_DNA"/>
</dbReference>
<evidence type="ECO:0000256" key="3">
    <source>
        <dbReference type="ARBA" id="ARBA00023274"/>
    </source>
</evidence>
<comment type="similarity">
    <text evidence="1">Belongs to the universal ribosomal protein uL10 family.</text>
</comment>
<evidence type="ECO:0000256" key="4">
    <source>
        <dbReference type="ARBA" id="ARBA00035202"/>
    </source>
</evidence>
<dbReference type="InterPro" id="IPR043141">
    <property type="entry name" value="Ribosomal_uL10-like_sf"/>
</dbReference>
<proteinExistence type="inferred from homology"/>
<dbReference type="PANTHER" id="PTHR11560">
    <property type="entry name" value="39S RIBOSOMAL PROTEIN L10, MITOCHONDRIAL"/>
    <property type="match status" value="1"/>
</dbReference>
<gene>
    <name evidence="6" type="ORF">US11_C0004G0033</name>
</gene>
<dbReference type="SUPFAM" id="SSF160369">
    <property type="entry name" value="Ribosomal protein L10-like"/>
    <property type="match status" value="1"/>
</dbReference>
<keyword evidence="2 6" id="KW-0689">Ribosomal protein</keyword>
<dbReference type="Pfam" id="PF00466">
    <property type="entry name" value="Ribosomal_L10"/>
    <property type="match status" value="1"/>
</dbReference>
<evidence type="ECO:0000256" key="1">
    <source>
        <dbReference type="ARBA" id="ARBA00008889"/>
    </source>
</evidence>
<dbReference type="CDD" id="cd05797">
    <property type="entry name" value="Ribosomal_L10"/>
    <property type="match status" value="1"/>
</dbReference>
<evidence type="ECO:0000313" key="7">
    <source>
        <dbReference type="Proteomes" id="UP000034344"/>
    </source>
</evidence>
<reference evidence="6 7" key="1">
    <citation type="journal article" date="2015" name="Nature">
        <title>rRNA introns, odd ribosomes, and small enigmatic genomes across a large radiation of phyla.</title>
        <authorList>
            <person name="Brown C.T."/>
            <person name="Hug L.A."/>
            <person name="Thomas B.C."/>
            <person name="Sharon I."/>
            <person name="Castelle C.J."/>
            <person name="Singh A."/>
            <person name="Wilkins M.J."/>
            <person name="Williams K.H."/>
            <person name="Banfield J.F."/>
        </authorList>
    </citation>
    <scope>NUCLEOTIDE SEQUENCE [LARGE SCALE GENOMIC DNA]</scope>
</reference>
<dbReference type="GO" id="GO:0005840">
    <property type="term" value="C:ribosome"/>
    <property type="evidence" value="ECO:0007669"/>
    <property type="project" value="UniProtKB-KW"/>
</dbReference>
<organism evidence="6 7">
    <name type="scientific">Candidatus Roizmanbacteria bacterium GW2011_GWA2_36_23</name>
    <dbReference type="NCBI Taxonomy" id="1618480"/>
    <lineage>
        <taxon>Bacteria</taxon>
        <taxon>Candidatus Roizmaniibacteriota</taxon>
    </lineage>
</organism>
<dbReference type="Proteomes" id="UP000034344">
    <property type="component" value="Unassembled WGS sequence"/>
</dbReference>
<comment type="caution">
    <text evidence="6">The sequence shown here is derived from an EMBL/GenBank/DDBJ whole genome shotgun (WGS) entry which is preliminary data.</text>
</comment>
<protein>
    <recommendedName>
        <fullName evidence="4">Large ribosomal subunit protein uL10</fullName>
    </recommendedName>
    <alternativeName>
        <fullName evidence="5">50S ribosomal protein L10</fullName>
    </alternativeName>
</protein>
<keyword evidence="3" id="KW-0687">Ribonucleoprotein</keyword>
<dbReference type="AlphaFoldDB" id="A0A0G0E4G3"/>
<evidence type="ECO:0000256" key="2">
    <source>
        <dbReference type="ARBA" id="ARBA00022980"/>
    </source>
</evidence>
<name>A0A0G0E4G3_9BACT</name>
<dbReference type="InterPro" id="IPR001790">
    <property type="entry name" value="Ribosomal_uL10"/>
</dbReference>
<dbReference type="STRING" id="1618480.US11_C0004G0033"/>